<dbReference type="Proteomes" id="UP000092565">
    <property type="component" value="Chromosome"/>
</dbReference>
<dbReference type="EMBL" id="JARCJK010000003">
    <property type="protein sequence ID" value="MDE4165861.1"/>
    <property type="molecule type" value="Genomic_DNA"/>
</dbReference>
<dbReference type="Proteomes" id="UP001218364">
    <property type="component" value="Unassembled WGS sequence"/>
</dbReference>
<sequence>MGLSADRASGAFFLLLGLVLYFLVIPSYVERVEGGNLSPDTMPNLISIVIAVSGAFLMLKPTGHRTQRPHVFAITGAYVAVLAGGIYAMSLFGFEYVAPPLALAIMWMIGERRPAWLAAGVIVMPALIWFLVTYALGRALP</sequence>
<feature type="transmembrane region" description="Helical" evidence="1">
    <location>
        <begin position="71"/>
        <end position="94"/>
    </location>
</feature>
<evidence type="ECO:0000313" key="3">
    <source>
        <dbReference type="EMBL" id="ANP35868.1"/>
    </source>
</evidence>
<keyword evidence="5" id="KW-1185">Reference proteome</keyword>
<accession>A0A1B0ZP35</accession>
<organism evidence="3 5">
    <name type="scientific">Phaeobacter gallaeciensis</name>
    <dbReference type="NCBI Taxonomy" id="60890"/>
    <lineage>
        <taxon>Bacteria</taxon>
        <taxon>Pseudomonadati</taxon>
        <taxon>Pseudomonadota</taxon>
        <taxon>Alphaproteobacteria</taxon>
        <taxon>Rhodobacterales</taxon>
        <taxon>Roseobacteraceae</taxon>
        <taxon>Phaeobacter</taxon>
    </lineage>
</organism>
<evidence type="ECO:0000313" key="4">
    <source>
        <dbReference type="EMBL" id="MDE4165861.1"/>
    </source>
</evidence>
<feature type="transmembrane region" description="Helical" evidence="1">
    <location>
        <begin position="114"/>
        <end position="136"/>
    </location>
</feature>
<keyword evidence="1" id="KW-0472">Membrane</keyword>
<reference evidence="4 6" key="2">
    <citation type="submission" date="2023-02" db="EMBL/GenBank/DDBJ databases">
        <title>Population genomics of bacteria associated with diatom.</title>
        <authorList>
            <person name="Xie J."/>
            <person name="Wang H."/>
        </authorList>
    </citation>
    <scope>NUCLEOTIDE SEQUENCE [LARGE SCALE GENOMIC DNA]</scope>
    <source>
        <strain evidence="4 6">PT47_8</strain>
    </source>
</reference>
<dbReference type="Pfam" id="PF07331">
    <property type="entry name" value="TctB"/>
    <property type="match status" value="1"/>
</dbReference>
<dbReference type="InterPro" id="IPR009936">
    <property type="entry name" value="DUF1468"/>
</dbReference>
<reference evidence="3 5" key="1">
    <citation type="submission" date="2016-04" db="EMBL/GenBank/DDBJ databases">
        <authorList>
            <person name="Evans L.H."/>
            <person name="Alamgir A."/>
            <person name="Owens N."/>
            <person name="Weber N.D."/>
            <person name="Virtaneva K."/>
            <person name="Barbian K."/>
            <person name="Babar A."/>
            <person name="Rosenke K."/>
        </authorList>
    </citation>
    <scope>NUCLEOTIDE SEQUENCE [LARGE SCALE GENOMIC DNA]</scope>
    <source>
        <strain evidence="3 5">JL2886</strain>
    </source>
</reference>
<name>A0A1B0ZP35_9RHOB</name>
<proteinExistence type="predicted"/>
<feature type="transmembrane region" description="Helical" evidence="1">
    <location>
        <begin position="41"/>
        <end position="59"/>
    </location>
</feature>
<dbReference type="AlphaFoldDB" id="A0A1B0ZP35"/>
<evidence type="ECO:0000259" key="2">
    <source>
        <dbReference type="Pfam" id="PF07331"/>
    </source>
</evidence>
<dbReference type="OrthoDB" id="7860650at2"/>
<dbReference type="EMBL" id="CP015124">
    <property type="protein sequence ID" value="ANP35868.1"/>
    <property type="molecule type" value="Genomic_DNA"/>
</dbReference>
<evidence type="ECO:0000313" key="6">
    <source>
        <dbReference type="Proteomes" id="UP001218364"/>
    </source>
</evidence>
<evidence type="ECO:0000313" key="5">
    <source>
        <dbReference type="Proteomes" id="UP000092565"/>
    </source>
</evidence>
<gene>
    <name evidence="3" type="ORF">JL2886_00946</name>
    <name evidence="4" type="ORF">PXK24_09165</name>
</gene>
<dbReference type="RefSeq" id="WP_065270932.1">
    <property type="nucleotide sequence ID" value="NZ_CP015124.1"/>
</dbReference>
<keyword evidence="1" id="KW-1133">Transmembrane helix</keyword>
<keyword evidence="1" id="KW-0812">Transmembrane</keyword>
<feature type="transmembrane region" description="Helical" evidence="1">
    <location>
        <begin position="12"/>
        <end position="29"/>
    </location>
</feature>
<evidence type="ECO:0000256" key="1">
    <source>
        <dbReference type="SAM" id="Phobius"/>
    </source>
</evidence>
<protein>
    <submittedName>
        <fullName evidence="4">Tripartite tricarboxylate transporter TctB family protein</fullName>
    </submittedName>
</protein>
<feature type="domain" description="DUF1468" evidence="2">
    <location>
        <begin position="8"/>
        <end position="141"/>
    </location>
</feature>